<evidence type="ECO:0000313" key="1">
    <source>
        <dbReference type="EMBL" id="QFY41585.1"/>
    </source>
</evidence>
<dbReference type="KEGG" id="mmob:F6R98_02215"/>
<dbReference type="EMBL" id="CP044205">
    <property type="protein sequence ID" value="QFY41585.1"/>
    <property type="molecule type" value="Genomic_DNA"/>
</dbReference>
<organism evidence="1 2">
    <name type="scientific">Candidatus Methylospira mobilis</name>
    <dbReference type="NCBI Taxonomy" id="1808979"/>
    <lineage>
        <taxon>Bacteria</taxon>
        <taxon>Pseudomonadati</taxon>
        <taxon>Pseudomonadota</taxon>
        <taxon>Gammaproteobacteria</taxon>
        <taxon>Methylococcales</taxon>
        <taxon>Methylococcaceae</taxon>
        <taxon>Candidatus Methylospira</taxon>
    </lineage>
</organism>
<dbReference type="InterPro" id="IPR010263">
    <property type="entry name" value="T6SS_TssK"/>
</dbReference>
<accession>A0A5Q0BCJ7</accession>
<keyword evidence="2" id="KW-1185">Reference proteome</keyword>
<dbReference type="Pfam" id="PF05936">
    <property type="entry name" value="T6SS_VasE"/>
    <property type="match status" value="1"/>
</dbReference>
<dbReference type="PANTHER" id="PTHR35566">
    <property type="entry name" value="BLR3599 PROTEIN"/>
    <property type="match status" value="1"/>
</dbReference>
<proteinExistence type="predicted"/>
<dbReference type="AlphaFoldDB" id="A0A5Q0BCJ7"/>
<dbReference type="OrthoDB" id="9775333at2"/>
<dbReference type="PANTHER" id="PTHR35566:SF1">
    <property type="entry name" value="TYPE VI SECRETION SYSTEM BASEPLATE COMPONENT TSSK1"/>
    <property type="match status" value="1"/>
</dbReference>
<dbReference type="Proteomes" id="UP000325755">
    <property type="component" value="Chromosome"/>
</dbReference>
<reference evidence="1 2" key="1">
    <citation type="submission" date="2019-09" db="EMBL/GenBank/DDBJ databases">
        <title>Ecophysiology of the spiral-shaped methanotroph Methylospira mobilis as revealed by the complete genome sequence.</title>
        <authorList>
            <person name="Oshkin I.Y."/>
            <person name="Dedysh S.N."/>
            <person name="Miroshnikov K."/>
            <person name="Danilova O.V."/>
            <person name="Hakobyan A."/>
            <person name="Liesack W."/>
        </authorList>
    </citation>
    <scope>NUCLEOTIDE SEQUENCE [LARGE SCALE GENOMIC DNA]</scope>
    <source>
        <strain evidence="1 2">Shm1</strain>
    </source>
</reference>
<gene>
    <name evidence="1" type="primary">tssK</name>
    <name evidence="1" type="ORF">F6R98_02215</name>
</gene>
<name>A0A5Q0BCJ7_9GAMM</name>
<evidence type="ECO:0000313" key="2">
    <source>
        <dbReference type="Proteomes" id="UP000325755"/>
    </source>
</evidence>
<sequence length="464" mass="52993">MVSGKNMEFKKAVHWYEGQFLAPQHFQLSDLYFQSLLHPLRSALAANFWGVGALNISRAAVVNQRVDIESCRVIFQDGAYVEVPGNGRLESRSFEGAWADPEKPFTVYLGLRLFQRDGSNALLPDRSEAQNARFLSEDTATEYRDFYGDAQSAPVRQLTYQVRLFWEHEIENLGDWNVFPIARLLRQGESFKLDESFIAPAYRIDALEAIMRIVRDLRDDLAGRVLQLAEYKLSMDTQRVESDALHREFLYALQTLNRAVPALFHFVELGHAHPENIYLFMRQLVGELSTFSDRCGTLGDYEGQATLPAYDHRNIAACLIQAHQIATRLLNEISVGPEFLVKLEPGDGFLQGVLPERIFVNRNRFFLVLRADTDAVDMLEQFHSTAKLAALEEMPLLISRALPGLELDRLAVAPQGMPRRPNSHYFRIEQLSDEWERVVRSGHIALFWPGMPESVRAEIIVLRK</sequence>
<protein>
    <submittedName>
        <fullName evidence="1">Type VI secretion system baseplate subunit TssK</fullName>
    </submittedName>
</protein>
<dbReference type="NCBIfam" id="TIGR03353">
    <property type="entry name" value="VI_chp_4"/>
    <property type="match status" value="1"/>
</dbReference>
<dbReference type="InParanoid" id="A0A5Q0BCJ7"/>